<dbReference type="Pfam" id="PF03450">
    <property type="entry name" value="CO_deh_flav_C"/>
    <property type="match status" value="1"/>
</dbReference>
<sequence>MPYPKFDYLKPDTLEEATDILAQHEEDAKIIAGGSDLLPDLRARLIEPRYLVDVKEIEEMKELSYDDEKGLTIGAAVSLNEIAELDIVKEIFKPLWSSVTQLADPTIRNRATLVGNICTASPAGDSAPALLVLDAEVNAVSESGERKIPIQDFFTGVKRNSLGDKELVKSVTVPTPPETAVGDYLKWRRTRGEDLSLVGVAALVTEPPSGVLKIALSSVAPIPIYISEAEEILKDKKSVDAVIEKAVTVVKEKISPITDVRCGESYRLHMAEVLTRNILKKLLEER</sequence>
<feature type="domain" description="FAD-binding PCMH-type" evidence="4">
    <location>
        <begin position="1"/>
        <end position="178"/>
    </location>
</feature>
<dbReference type="InterPro" id="IPR016169">
    <property type="entry name" value="FAD-bd_PCMH_sub2"/>
</dbReference>
<dbReference type="InterPro" id="IPR051312">
    <property type="entry name" value="Diverse_Substr_Oxidored"/>
</dbReference>
<keyword evidence="3" id="KW-0560">Oxidoreductase</keyword>
<evidence type="ECO:0000256" key="2">
    <source>
        <dbReference type="ARBA" id="ARBA00022827"/>
    </source>
</evidence>
<dbReference type="PROSITE" id="PS51387">
    <property type="entry name" value="FAD_PCMH"/>
    <property type="match status" value="1"/>
</dbReference>
<dbReference type="Gene3D" id="3.30.465.10">
    <property type="match status" value="1"/>
</dbReference>
<dbReference type="SMART" id="SM01092">
    <property type="entry name" value="CO_deh_flav_C"/>
    <property type="match status" value="1"/>
</dbReference>
<keyword evidence="6" id="KW-1185">Reference proteome</keyword>
<dbReference type="SUPFAM" id="SSF56176">
    <property type="entry name" value="FAD-binding/transporter-associated domain-like"/>
    <property type="match status" value="1"/>
</dbReference>
<dbReference type="Proteomes" id="UP000070184">
    <property type="component" value="Unassembled WGS sequence"/>
</dbReference>
<name>A0A133U7V3_9EURY</name>
<dbReference type="PANTHER" id="PTHR42659">
    <property type="entry name" value="XANTHINE DEHYDROGENASE SUBUNIT C-RELATED"/>
    <property type="match status" value="1"/>
</dbReference>
<dbReference type="InterPro" id="IPR002346">
    <property type="entry name" value="Mopterin_DH_FAD-bd"/>
</dbReference>
<dbReference type="PATRIC" id="fig|1698260.3.peg.985"/>
<evidence type="ECO:0000313" key="6">
    <source>
        <dbReference type="Proteomes" id="UP000070184"/>
    </source>
</evidence>
<dbReference type="SUPFAM" id="SSF55447">
    <property type="entry name" value="CO dehydrogenase flavoprotein C-terminal domain-like"/>
    <property type="match status" value="1"/>
</dbReference>
<evidence type="ECO:0000259" key="4">
    <source>
        <dbReference type="PROSITE" id="PS51387"/>
    </source>
</evidence>
<keyword evidence="2" id="KW-0274">FAD</keyword>
<dbReference type="GO" id="GO:0016491">
    <property type="term" value="F:oxidoreductase activity"/>
    <property type="evidence" value="ECO:0007669"/>
    <property type="project" value="UniProtKB-KW"/>
</dbReference>
<dbReference type="Gene3D" id="3.30.390.50">
    <property type="entry name" value="CO dehydrogenase flavoprotein, C-terminal domain"/>
    <property type="match status" value="1"/>
</dbReference>
<dbReference type="InterPro" id="IPR016166">
    <property type="entry name" value="FAD-bd_PCMH"/>
</dbReference>
<reference evidence="5 6" key="1">
    <citation type="journal article" date="2016" name="Sci. Rep.">
        <title>Metabolic traits of an uncultured archaeal lineage -MSBL1- from brine pools of the Red Sea.</title>
        <authorList>
            <person name="Mwirichia R."/>
            <person name="Alam I."/>
            <person name="Rashid M."/>
            <person name="Vinu M."/>
            <person name="Ba-Alawi W."/>
            <person name="Anthony Kamau A."/>
            <person name="Kamanda Ngugi D."/>
            <person name="Goker M."/>
            <person name="Klenk H.P."/>
            <person name="Bajic V."/>
            <person name="Stingl U."/>
        </authorList>
    </citation>
    <scope>NUCLEOTIDE SEQUENCE [LARGE SCALE GENOMIC DNA]</scope>
    <source>
        <strain evidence="5">SCGC-AAA259B11</strain>
    </source>
</reference>
<gene>
    <name evidence="5" type="ORF">AKJ61_01045</name>
</gene>
<dbReference type="InterPro" id="IPR016167">
    <property type="entry name" value="FAD-bd_PCMH_sub1"/>
</dbReference>
<dbReference type="EMBL" id="LHXK01000008">
    <property type="protein sequence ID" value="KXA90282.1"/>
    <property type="molecule type" value="Genomic_DNA"/>
</dbReference>
<evidence type="ECO:0000313" key="5">
    <source>
        <dbReference type="EMBL" id="KXA90282.1"/>
    </source>
</evidence>
<dbReference type="Gene3D" id="3.30.43.10">
    <property type="entry name" value="Uridine Diphospho-n-acetylenolpyruvylglucosamine Reductase, domain 2"/>
    <property type="match status" value="1"/>
</dbReference>
<evidence type="ECO:0000256" key="1">
    <source>
        <dbReference type="ARBA" id="ARBA00022630"/>
    </source>
</evidence>
<protein>
    <recommendedName>
        <fullName evidence="4">FAD-binding PCMH-type domain-containing protein</fullName>
    </recommendedName>
</protein>
<dbReference type="Pfam" id="PF00941">
    <property type="entry name" value="FAD_binding_5"/>
    <property type="match status" value="1"/>
</dbReference>
<dbReference type="InterPro" id="IPR005107">
    <property type="entry name" value="CO_DH_flav_C"/>
</dbReference>
<dbReference type="AlphaFoldDB" id="A0A133U7V3"/>
<dbReference type="InterPro" id="IPR036683">
    <property type="entry name" value="CO_DH_flav_C_dom_sf"/>
</dbReference>
<dbReference type="GO" id="GO:0071949">
    <property type="term" value="F:FAD binding"/>
    <property type="evidence" value="ECO:0007669"/>
    <property type="project" value="InterPro"/>
</dbReference>
<evidence type="ECO:0000256" key="3">
    <source>
        <dbReference type="ARBA" id="ARBA00023002"/>
    </source>
</evidence>
<organism evidence="5 6">
    <name type="scientific">candidate division MSBL1 archaeon SCGC-AAA259B11</name>
    <dbReference type="NCBI Taxonomy" id="1698260"/>
    <lineage>
        <taxon>Archaea</taxon>
        <taxon>Methanobacteriati</taxon>
        <taxon>Methanobacteriota</taxon>
        <taxon>candidate division MSBL1</taxon>
    </lineage>
</organism>
<proteinExistence type="predicted"/>
<comment type="caution">
    <text evidence="5">The sequence shown here is derived from an EMBL/GenBank/DDBJ whole genome shotgun (WGS) entry which is preliminary data.</text>
</comment>
<dbReference type="InterPro" id="IPR036318">
    <property type="entry name" value="FAD-bd_PCMH-like_sf"/>
</dbReference>
<keyword evidence="1" id="KW-0285">Flavoprotein</keyword>
<accession>A0A133U7V3</accession>
<dbReference type="PANTHER" id="PTHR42659:SF2">
    <property type="entry name" value="XANTHINE DEHYDROGENASE SUBUNIT C-RELATED"/>
    <property type="match status" value="1"/>
</dbReference>